<gene>
    <name evidence="1" type="ORF">E2C01_042205</name>
</gene>
<dbReference type="Proteomes" id="UP000324222">
    <property type="component" value="Unassembled WGS sequence"/>
</dbReference>
<protein>
    <submittedName>
        <fullName evidence="1">Uncharacterized protein</fullName>
    </submittedName>
</protein>
<dbReference type="EMBL" id="VSRR010008278">
    <property type="protein sequence ID" value="MPC48432.1"/>
    <property type="molecule type" value="Genomic_DNA"/>
</dbReference>
<evidence type="ECO:0000313" key="2">
    <source>
        <dbReference type="Proteomes" id="UP000324222"/>
    </source>
</evidence>
<reference evidence="1 2" key="1">
    <citation type="submission" date="2019-05" db="EMBL/GenBank/DDBJ databases">
        <title>Another draft genome of Portunus trituberculatus and its Hox gene families provides insights of decapod evolution.</title>
        <authorList>
            <person name="Jeong J.-H."/>
            <person name="Song I."/>
            <person name="Kim S."/>
            <person name="Choi T."/>
            <person name="Kim D."/>
            <person name="Ryu S."/>
            <person name="Kim W."/>
        </authorList>
    </citation>
    <scope>NUCLEOTIDE SEQUENCE [LARGE SCALE GENOMIC DNA]</scope>
    <source>
        <tissue evidence="1">Muscle</tissue>
    </source>
</reference>
<name>A0A5B7FPK3_PORTR</name>
<evidence type="ECO:0000313" key="1">
    <source>
        <dbReference type="EMBL" id="MPC48432.1"/>
    </source>
</evidence>
<keyword evidence="2" id="KW-1185">Reference proteome</keyword>
<proteinExistence type="predicted"/>
<organism evidence="1 2">
    <name type="scientific">Portunus trituberculatus</name>
    <name type="common">Swimming crab</name>
    <name type="synonym">Neptunus trituberculatus</name>
    <dbReference type="NCBI Taxonomy" id="210409"/>
    <lineage>
        <taxon>Eukaryota</taxon>
        <taxon>Metazoa</taxon>
        <taxon>Ecdysozoa</taxon>
        <taxon>Arthropoda</taxon>
        <taxon>Crustacea</taxon>
        <taxon>Multicrustacea</taxon>
        <taxon>Malacostraca</taxon>
        <taxon>Eumalacostraca</taxon>
        <taxon>Eucarida</taxon>
        <taxon>Decapoda</taxon>
        <taxon>Pleocyemata</taxon>
        <taxon>Brachyura</taxon>
        <taxon>Eubrachyura</taxon>
        <taxon>Portunoidea</taxon>
        <taxon>Portunidae</taxon>
        <taxon>Portuninae</taxon>
        <taxon>Portunus</taxon>
    </lineage>
</organism>
<comment type="caution">
    <text evidence="1">The sequence shown here is derived from an EMBL/GenBank/DDBJ whole genome shotgun (WGS) entry which is preliminary data.</text>
</comment>
<accession>A0A5B7FPK3</accession>
<sequence length="60" mass="6787">MGSGRRPRIKVVPNINRNGTNLHQMPFRLHSSPDTEPLLYEQTSTARSLLPGYAQTHQSE</sequence>
<dbReference type="AlphaFoldDB" id="A0A5B7FPK3"/>